<dbReference type="EMBL" id="CP089054">
    <property type="protein sequence ID" value="UYF73866.1"/>
    <property type="molecule type" value="Genomic_DNA"/>
</dbReference>
<gene>
    <name evidence="1" type="ORF">LSO60_18800</name>
</gene>
<reference evidence="1" key="1">
    <citation type="journal article" date="2022" name="J Glob Antimicrob Resist">
        <title>Comparative analysis of IMP-4- and OXA-58-containing plasmids of three carbapenemase-producing Acinetobacter ursingii strains in the Netherlands.</title>
        <authorList>
            <person name="Hendrickx A.P.A."/>
            <person name="Schade R.P."/>
            <person name="Landman F."/>
            <person name="Bosch T."/>
            <person name="Schouls L.M."/>
            <person name="van Dijk K."/>
        </authorList>
    </citation>
    <scope>NUCLEOTIDE SEQUENCE</scope>
    <source>
        <strain evidence="1">RIVM_C010559</strain>
    </source>
</reference>
<accession>A0AA46NZU3</accession>
<geneLocation type="plasmid" evidence="1 2">
    <name>pRIVM_C010559_3</name>
</geneLocation>
<dbReference type="RefSeq" id="WP_263513460.1">
    <property type="nucleotide sequence ID" value="NZ_CP089054.1"/>
</dbReference>
<protein>
    <submittedName>
        <fullName evidence="1">Uncharacterized protein</fullName>
    </submittedName>
</protein>
<dbReference type="AlphaFoldDB" id="A0AA46NZU3"/>
<evidence type="ECO:0000313" key="2">
    <source>
        <dbReference type="Proteomes" id="UP001164064"/>
    </source>
</evidence>
<keyword evidence="1" id="KW-0614">Plasmid</keyword>
<dbReference type="Proteomes" id="UP001164064">
    <property type="component" value="Plasmid pRIVM_C010559_3"/>
</dbReference>
<name>A0AA46NZU3_9GAMM</name>
<evidence type="ECO:0000313" key="1">
    <source>
        <dbReference type="EMBL" id="UYF73866.1"/>
    </source>
</evidence>
<organism evidence="1 2">
    <name type="scientific">Acinetobacter ursingii</name>
    <dbReference type="NCBI Taxonomy" id="108980"/>
    <lineage>
        <taxon>Bacteria</taxon>
        <taxon>Pseudomonadati</taxon>
        <taxon>Pseudomonadota</taxon>
        <taxon>Gammaproteobacteria</taxon>
        <taxon>Moraxellales</taxon>
        <taxon>Moraxellaceae</taxon>
        <taxon>Acinetobacter</taxon>
    </lineage>
</organism>
<proteinExistence type="predicted"/>
<sequence>MNTKFSHLETKLIIRDLLETVPFATFSSPYRSGAYLISNKKSFYVSFGNCDMGTANIITIFINKAPYEFYFTSEHGKAETAYFEALSIFQKIIEYYFQYLNAEEDEF</sequence>